<dbReference type="InParanoid" id="E4XW71"/>
<dbReference type="Proteomes" id="UP000001307">
    <property type="component" value="Unassembled WGS sequence"/>
</dbReference>
<sequence>MNKVMFAFRQLEQNGKLSCPSPPFLGLLGTKKATKLVTEWDEFALGPRRPAQELELPLLEVFNTRAIDGTLSKYDKIPADQKTQELLQTMLAAALLETLTLPFGPITSIKKLAEILQQQGDVKHDSSRAFLQQEAGHLLRSSEIGISHGDPWLELSKLGRFVTERIWLWVKALNAKPEVVPHDLLPFKFTRHFGDLNLRPQRPGAPAFPSPAGLHMAGKIVRNRTIICTSVSPLEFVSVASNIQAEDFPDLVETFSTNLESFAWDADASMALQTMLKAIEEGQAEAAIAQWKVFVEATKSIPKAKGSTSTLVVSKLATNFVANSAAKNVGELLLKTNENRDNQAIIRFWRHRLGKRRVNVHPRKLEDIPTPAKTQNRRLLISPPKNTARENIFKKREPQTYCAVENCCTPLYDLFVCPLHHRSVADKLQEDKVGTIAPPDFADISGAKRVWAAEYMKNQTPLNLNKNQARAKFHLESIALHNPDVRMELPAAQLRATAMIYHSSGVDVEWGSRSFWKNEGLLRALHTIQCEFVSAHFDLRVLPDPKKPDRMVVPPMGDKLEWVVLPPHMDPRNDPEHEDNRGKDEDGLVWETLILKKDFKPSLGHYTSVGTQKDGTSILFEVSETASGSRKVSSPILAIVKDFKTYCVDPLEEREMCPRECRRIFDELDFTAEDLLRQMRQQAARKIEMGSFNAFPELATLASFAELSENVNFVVSFPTVETLQRAKNFLIRWAKKNNHKEHPNISLFAVGKEPEKENLPQAFFLYRKGQNYKIWRPVRAGLKGKFKARPQTFDEKYEFRFISHMLATKTFPGGLATDNLLGLINEDLLPALEGNRAELYKQLEFGINSLALMIDLNDASALDQLNIVGGEIALMPTWQKSFHFFKEDAEGIRNSQADIRDCQERSRQKLLDRHFPKVLNVKTFLPWLKRFLAKDKRFITEVRESLTQGWIWNSEFPFVNKETIKRMIDTVFSRAGRSTPEKDILSLFDKPSPLPDLPLMGMRLLQMKPTGTYSQVAAYKEAKARMEFWFEARHQRFLQNRRDEAAEEAAELERERLAAIPPALDSSDESELSTDSEVDSDEEFVLYVEALDVPPAEETPFEPDELAPVRPFVFDEWRDNLPHRHNPRRGHPDADNEDECPDGEVVELPLPNRPVTPEEIAEIRGFDAGARQQALEEIEPPRRVIAQIVEDPEFRPVPNDLAAFECKRFFPHERYDELFESGDADKFAEFAEKTREGVRKLLEKDLEHVSHERAFSKIEAVFNEALLPHNVQPSLNVSEQRNKPRRVELPLADGADQDPSVVEDYERLNLGQAPKGIWHLDGEIIVPHRSDRKIKFTDEADLPLESLTVISEDLGRTDFKLENIASASVDLPAIRPLPRDIYGKWRPQRVFADTPMARKNRSRVARNPFFHADLNMKVIGIVHKSQFIESKFKTFKTYLVNISGEKITINESVAQQKHIFELAQIVSNKSMGLTAGLEQAAEELVDLIVANNLSTTLILARLCEAYGTLRPGTIRTTIKQVVRDRRPSPVITLWAKEFQASPTSMY</sequence>
<dbReference type="EMBL" id="FN653235">
    <property type="protein sequence ID" value="CBY13926.1"/>
    <property type="molecule type" value="Genomic_DNA"/>
</dbReference>
<gene>
    <name evidence="2" type="ORF">GSOID_T00006883001</name>
</gene>
<protein>
    <submittedName>
        <fullName evidence="2">Uncharacterized protein</fullName>
    </submittedName>
</protein>
<evidence type="ECO:0000256" key="1">
    <source>
        <dbReference type="SAM" id="MobiDB-lite"/>
    </source>
</evidence>
<name>E4XW71_OIKDI</name>
<evidence type="ECO:0000313" key="3">
    <source>
        <dbReference type="Proteomes" id="UP000001307"/>
    </source>
</evidence>
<keyword evidence="3" id="KW-1185">Reference proteome</keyword>
<evidence type="ECO:0000313" key="2">
    <source>
        <dbReference type="EMBL" id="CBY13926.1"/>
    </source>
</evidence>
<organism evidence="2">
    <name type="scientific">Oikopleura dioica</name>
    <name type="common">Tunicate</name>
    <dbReference type="NCBI Taxonomy" id="34765"/>
    <lineage>
        <taxon>Eukaryota</taxon>
        <taxon>Metazoa</taxon>
        <taxon>Chordata</taxon>
        <taxon>Tunicata</taxon>
        <taxon>Appendicularia</taxon>
        <taxon>Copelata</taxon>
        <taxon>Oikopleuridae</taxon>
        <taxon>Oikopleura</taxon>
    </lineage>
</organism>
<feature type="region of interest" description="Disordered" evidence="1">
    <location>
        <begin position="1122"/>
        <end position="1141"/>
    </location>
</feature>
<proteinExistence type="predicted"/>
<reference evidence="2" key="1">
    <citation type="journal article" date="2010" name="Science">
        <title>Plasticity of animal genome architecture unmasked by rapid evolution of a pelagic tunicate.</title>
        <authorList>
            <person name="Denoeud F."/>
            <person name="Henriet S."/>
            <person name="Mungpakdee S."/>
            <person name="Aury J.M."/>
            <person name="Da Silva C."/>
            <person name="Brinkmann H."/>
            <person name="Mikhaleva J."/>
            <person name="Olsen L.C."/>
            <person name="Jubin C."/>
            <person name="Canestro C."/>
            <person name="Bouquet J.M."/>
            <person name="Danks G."/>
            <person name="Poulain J."/>
            <person name="Campsteijn C."/>
            <person name="Adamski M."/>
            <person name="Cross I."/>
            <person name="Yadetie F."/>
            <person name="Muffato M."/>
            <person name="Louis A."/>
            <person name="Butcher S."/>
            <person name="Tsagkogeorga G."/>
            <person name="Konrad A."/>
            <person name="Singh S."/>
            <person name="Jensen M.F."/>
            <person name="Cong E.H."/>
            <person name="Eikeseth-Otteraa H."/>
            <person name="Noel B."/>
            <person name="Anthouard V."/>
            <person name="Porcel B.M."/>
            <person name="Kachouri-Lafond R."/>
            <person name="Nishino A."/>
            <person name="Ugolini M."/>
            <person name="Chourrout P."/>
            <person name="Nishida H."/>
            <person name="Aasland R."/>
            <person name="Huzurbazar S."/>
            <person name="Westhof E."/>
            <person name="Delsuc F."/>
            <person name="Lehrach H."/>
            <person name="Reinhardt R."/>
            <person name="Weissenbach J."/>
            <person name="Roy S.W."/>
            <person name="Artiguenave F."/>
            <person name="Postlethwait J.H."/>
            <person name="Manak J.R."/>
            <person name="Thompson E.M."/>
            <person name="Jaillon O."/>
            <person name="Du Pasquier L."/>
            <person name="Boudinot P."/>
            <person name="Liberles D.A."/>
            <person name="Volff J.N."/>
            <person name="Philippe H."/>
            <person name="Lenhard B."/>
            <person name="Roest Crollius H."/>
            <person name="Wincker P."/>
            <person name="Chourrout D."/>
        </authorList>
    </citation>
    <scope>NUCLEOTIDE SEQUENCE [LARGE SCALE GENOMIC DNA]</scope>
</reference>
<accession>E4XW71</accession>